<dbReference type="EMBL" id="JAPCHZ010000001">
    <property type="protein sequence ID" value="MCW4451374.1"/>
    <property type="molecule type" value="Genomic_DNA"/>
</dbReference>
<accession>A0ABT3JKU2</accession>
<protein>
    <recommendedName>
        <fullName evidence="3">TonB C-terminal domain-containing protein</fullName>
    </recommendedName>
</protein>
<sequence>MAKILGVFGILIAAGFTSNISAQDSNVIKEVKINSNDGFGELRNLVMQNFDFTNPEFTEGKINSTVSFEVAENGRISHVSVNGDCKYVNKEIENVMSNLLYKFDNASKMNSVYALPVTVFIASK</sequence>
<name>A0ABT3JKU2_9FLAO</name>
<reference evidence="1 2" key="1">
    <citation type="submission" date="2022-10" db="EMBL/GenBank/DDBJ databases">
        <title>Kaistella sp. BT-6-1-3.</title>
        <authorList>
            <person name="Ai J."/>
            <person name="Deng Z."/>
        </authorList>
    </citation>
    <scope>NUCLEOTIDE SEQUENCE [LARGE SCALE GENOMIC DNA]</scope>
    <source>
        <strain evidence="1 2">BT6-1-3</strain>
    </source>
</reference>
<keyword evidence="2" id="KW-1185">Reference proteome</keyword>
<proteinExistence type="predicted"/>
<organism evidence="1 2">
    <name type="scientific">Kaistella yananensis</name>
    <dbReference type="NCBI Taxonomy" id="2989820"/>
    <lineage>
        <taxon>Bacteria</taxon>
        <taxon>Pseudomonadati</taxon>
        <taxon>Bacteroidota</taxon>
        <taxon>Flavobacteriia</taxon>
        <taxon>Flavobacteriales</taxon>
        <taxon>Weeksellaceae</taxon>
        <taxon>Chryseobacterium group</taxon>
        <taxon>Kaistella</taxon>
    </lineage>
</organism>
<evidence type="ECO:0008006" key="3">
    <source>
        <dbReference type="Google" id="ProtNLM"/>
    </source>
</evidence>
<dbReference type="RefSeq" id="WP_265143566.1">
    <property type="nucleotide sequence ID" value="NZ_JAPCHZ010000001.1"/>
</dbReference>
<dbReference type="Proteomes" id="UP001209107">
    <property type="component" value="Unassembled WGS sequence"/>
</dbReference>
<gene>
    <name evidence="1" type="ORF">OK344_04045</name>
</gene>
<comment type="caution">
    <text evidence="1">The sequence shown here is derived from an EMBL/GenBank/DDBJ whole genome shotgun (WGS) entry which is preliminary data.</text>
</comment>
<evidence type="ECO:0000313" key="2">
    <source>
        <dbReference type="Proteomes" id="UP001209107"/>
    </source>
</evidence>
<evidence type="ECO:0000313" key="1">
    <source>
        <dbReference type="EMBL" id="MCW4451374.1"/>
    </source>
</evidence>